<sequence>MSSPTAMKPDMEEDGLVAPIESQVDAPLLLLPWELLVRICHGVYAWDLFHLGQTCRRLRQVTRHCDAWKFITYPDYLDTTMSMPVYHPLDSRELWALLHRDDTMPLLRVAPALDTLRLRFRWPPVDFLQYTKQQVRVFEVVWPSPRFEEPPEPWRLARTLQHYKGHLQEVRLDRMLYGCLLKDIDALGIKELYIADNLCRVYPGSTKTITQLKFDGDQIDGDALAEVLLGCRETLMSFRMYAAFVHKNPWAHVEDESGVKVCQALKQCTNLEVAKITTWGDVTMLGSFPKLRKLTLCDFGCDAPALNFFRSSPVMGGLESLSLRLGFYAHRGVLRAVAEGCRNLRLLRLIPDQAVESRGLMASVDLPSDLHLILGRLVDLDTLAIYEARLRSTVLDGLAGGALPLLRKLLLHGCGLTPKARSALDSLRARRPDLAVVEKHPQVAVREKDNHWLAFSERCYADACDVDSNSENSDSASDSDDSESEDEDPIPGDHDYDTELDTVDPHADVERLSSFLDPSDTECDGNDCGSSSSSD</sequence>
<evidence type="ECO:0000313" key="4">
    <source>
        <dbReference type="RefSeq" id="XP_034232357.1"/>
    </source>
</evidence>
<evidence type="ECO:0000256" key="1">
    <source>
        <dbReference type="SAM" id="MobiDB-lite"/>
    </source>
</evidence>
<keyword evidence="3" id="KW-1185">Reference proteome</keyword>
<organism evidence="6">
    <name type="scientific">Thrips palmi</name>
    <name type="common">Melon thrips</name>
    <dbReference type="NCBI Taxonomy" id="161013"/>
    <lineage>
        <taxon>Eukaryota</taxon>
        <taxon>Metazoa</taxon>
        <taxon>Ecdysozoa</taxon>
        <taxon>Arthropoda</taxon>
        <taxon>Hexapoda</taxon>
        <taxon>Insecta</taxon>
        <taxon>Pterygota</taxon>
        <taxon>Neoptera</taxon>
        <taxon>Paraneoptera</taxon>
        <taxon>Thysanoptera</taxon>
        <taxon>Terebrantia</taxon>
        <taxon>Thripoidea</taxon>
        <taxon>Thripidae</taxon>
        <taxon>Thrips</taxon>
    </lineage>
</organism>
<evidence type="ECO:0000313" key="3">
    <source>
        <dbReference type="Proteomes" id="UP000515158"/>
    </source>
</evidence>
<feature type="region of interest" description="Disordered" evidence="1">
    <location>
        <begin position="466"/>
        <end position="535"/>
    </location>
</feature>
<dbReference type="InterPro" id="IPR036047">
    <property type="entry name" value="F-box-like_dom_sf"/>
</dbReference>
<evidence type="ECO:0000313" key="5">
    <source>
        <dbReference type="RefSeq" id="XP_034232358.1"/>
    </source>
</evidence>
<dbReference type="InterPro" id="IPR001810">
    <property type="entry name" value="F-box_dom"/>
</dbReference>
<gene>
    <name evidence="4 5 6" type="primary">LOC117640176</name>
</gene>
<proteinExistence type="predicted"/>
<dbReference type="InterPro" id="IPR032675">
    <property type="entry name" value="LRR_dom_sf"/>
</dbReference>
<dbReference type="AlphaFoldDB" id="A0A6P8ZHS4"/>
<dbReference type="SUPFAM" id="SSF52047">
    <property type="entry name" value="RNI-like"/>
    <property type="match status" value="1"/>
</dbReference>
<feature type="domain" description="F-box" evidence="2">
    <location>
        <begin position="25"/>
        <end position="71"/>
    </location>
</feature>
<dbReference type="PROSITE" id="PS50181">
    <property type="entry name" value="FBOX"/>
    <property type="match status" value="1"/>
</dbReference>
<evidence type="ECO:0000313" key="6">
    <source>
        <dbReference type="RefSeq" id="XP_034232359.1"/>
    </source>
</evidence>
<protein>
    <submittedName>
        <fullName evidence="4 5">Uncharacterized protein LOC117640176 isoform X1</fullName>
    </submittedName>
</protein>
<dbReference type="SUPFAM" id="SSF81383">
    <property type="entry name" value="F-box domain"/>
    <property type="match status" value="1"/>
</dbReference>
<feature type="compositionally biased region" description="Acidic residues" evidence="1">
    <location>
        <begin position="477"/>
        <end position="490"/>
    </location>
</feature>
<dbReference type="RefSeq" id="XP_034232358.1">
    <property type="nucleotide sequence ID" value="XM_034376467.1"/>
</dbReference>
<feature type="compositionally biased region" description="Low complexity" evidence="1">
    <location>
        <begin position="466"/>
        <end position="476"/>
    </location>
</feature>
<reference evidence="4 5" key="1">
    <citation type="submission" date="2025-04" db="UniProtKB">
        <authorList>
            <consortium name="RefSeq"/>
        </authorList>
    </citation>
    <scope>IDENTIFICATION</scope>
    <source>
        <tissue evidence="4 5">Total insect</tissue>
    </source>
</reference>
<dbReference type="RefSeq" id="XP_034232357.1">
    <property type="nucleotide sequence ID" value="XM_034376466.1"/>
</dbReference>
<dbReference type="Gene3D" id="3.80.10.10">
    <property type="entry name" value="Ribonuclease Inhibitor"/>
    <property type="match status" value="1"/>
</dbReference>
<evidence type="ECO:0000259" key="2">
    <source>
        <dbReference type="PROSITE" id="PS50181"/>
    </source>
</evidence>
<name>A0A6P8ZHS4_THRPL</name>
<dbReference type="Proteomes" id="UP000515158">
    <property type="component" value="Unplaced"/>
</dbReference>
<dbReference type="KEGG" id="tpal:117640176"/>
<dbReference type="GeneID" id="117640176"/>
<feature type="compositionally biased region" description="Basic and acidic residues" evidence="1">
    <location>
        <begin position="491"/>
        <end position="511"/>
    </location>
</feature>
<dbReference type="RefSeq" id="XP_034232359.1">
    <property type="nucleotide sequence ID" value="XM_034376468.1"/>
</dbReference>
<accession>A0A6P8ZHS4</accession>